<dbReference type="GO" id="GO:1902600">
    <property type="term" value="P:proton transmembrane transport"/>
    <property type="evidence" value="ECO:0007669"/>
    <property type="project" value="InterPro"/>
</dbReference>
<feature type="transmembrane region" description="Helical" evidence="12">
    <location>
        <begin position="348"/>
        <end position="370"/>
    </location>
</feature>
<evidence type="ECO:0000256" key="7">
    <source>
        <dbReference type="ARBA" id="ARBA00022958"/>
    </source>
</evidence>
<feature type="transmembrane region" description="Helical" evidence="12">
    <location>
        <begin position="146"/>
        <end position="169"/>
    </location>
</feature>
<organism evidence="14 15">
    <name type="scientific">Saccharospirillum salsuginis</name>
    <dbReference type="NCBI Taxonomy" id="418750"/>
    <lineage>
        <taxon>Bacteria</taxon>
        <taxon>Pseudomonadati</taxon>
        <taxon>Pseudomonadota</taxon>
        <taxon>Gammaproteobacteria</taxon>
        <taxon>Oceanospirillales</taxon>
        <taxon>Saccharospirillaceae</taxon>
        <taxon>Saccharospirillum</taxon>
    </lineage>
</organism>
<feature type="transmembrane region" description="Helical" evidence="12">
    <location>
        <begin position="289"/>
        <end position="308"/>
    </location>
</feature>
<keyword evidence="15" id="KW-1185">Reference proteome</keyword>
<dbReference type="InterPro" id="IPR006153">
    <property type="entry name" value="Cation/H_exchanger_TM"/>
</dbReference>
<name>A0A918N8K8_9GAMM</name>
<dbReference type="RefSeq" id="WP_189608577.1">
    <property type="nucleotide sequence ID" value="NZ_BMXR01000005.1"/>
</dbReference>
<dbReference type="PANTHER" id="PTHR46157">
    <property type="entry name" value="K(+) EFFLUX ANTIPORTER 3, CHLOROPLASTIC"/>
    <property type="match status" value="1"/>
</dbReference>
<feature type="transmembrane region" description="Helical" evidence="12">
    <location>
        <begin position="199"/>
        <end position="221"/>
    </location>
</feature>
<feature type="transmembrane region" description="Helical" evidence="12">
    <location>
        <begin position="113"/>
        <end position="134"/>
    </location>
</feature>
<evidence type="ECO:0000256" key="2">
    <source>
        <dbReference type="ARBA" id="ARBA00005551"/>
    </source>
</evidence>
<dbReference type="GO" id="GO:0012505">
    <property type="term" value="C:endomembrane system"/>
    <property type="evidence" value="ECO:0007669"/>
    <property type="project" value="UniProtKB-SubCell"/>
</dbReference>
<dbReference type="PROSITE" id="PS51201">
    <property type="entry name" value="RCK_N"/>
    <property type="match status" value="1"/>
</dbReference>
<keyword evidence="5" id="KW-0633">Potassium transport</keyword>
<dbReference type="GO" id="GO:0006813">
    <property type="term" value="P:potassium ion transport"/>
    <property type="evidence" value="ECO:0007669"/>
    <property type="project" value="UniProtKB-KW"/>
</dbReference>
<dbReference type="SUPFAM" id="SSF51735">
    <property type="entry name" value="NAD(P)-binding Rossmann-fold domains"/>
    <property type="match status" value="1"/>
</dbReference>
<feature type="coiled-coil region" evidence="11">
    <location>
        <begin position="594"/>
        <end position="621"/>
    </location>
</feature>
<keyword evidence="9" id="KW-0406">Ion transport</keyword>
<evidence type="ECO:0000256" key="3">
    <source>
        <dbReference type="ARBA" id="ARBA00022448"/>
    </source>
</evidence>
<dbReference type="InterPro" id="IPR038770">
    <property type="entry name" value="Na+/solute_symporter_sf"/>
</dbReference>
<reference evidence="14" key="2">
    <citation type="submission" date="2020-09" db="EMBL/GenBank/DDBJ databases">
        <authorList>
            <person name="Sun Q."/>
            <person name="Kim S."/>
        </authorList>
    </citation>
    <scope>NUCLEOTIDE SEQUENCE</scope>
    <source>
        <strain evidence="14">KCTC 22169</strain>
    </source>
</reference>
<dbReference type="GO" id="GO:0008324">
    <property type="term" value="F:monoatomic cation transmembrane transporter activity"/>
    <property type="evidence" value="ECO:0007669"/>
    <property type="project" value="InterPro"/>
</dbReference>
<feature type="transmembrane region" description="Helical" evidence="12">
    <location>
        <begin position="377"/>
        <end position="396"/>
    </location>
</feature>
<comment type="subcellular location">
    <subcellularLocation>
        <location evidence="1">Endomembrane system</location>
        <topology evidence="1">Multi-pass membrane protein</topology>
    </subcellularLocation>
</comment>
<keyword evidence="8 12" id="KW-1133">Transmembrane helix</keyword>
<evidence type="ECO:0000256" key="1">
    <source>
        <dbReference type="ARBA" id="ARBA00004127"/>
    </source>
</evidence>
<reference evidence="14" key="1">
    <citation type="journal article" date="2014" name="Int. J. Syst. Evol. Microbiol.">
        <title>Complete genome sequence of Corynebacterium casei LMG S-19264T (=DSM 44701T), isolated from a smear-ripened cheese.</title>
        <authorList>
            <consortium name="US DOE Joint Genome Institute (JGI-PGF)"/>
            <person name="Walter F."/>
            <person name="Albersmeier A."/>
            <person name="Kalinowski J."/>
            <person name="Ruckert C."/>
        </authorList>
    </citation>
    <scope>NUCLEOTIDE SEQUENCE</scope>
    <source>
        <strain evidence="14">KCTC 22169</strain>
    </source>
</reference>
<keyword evidence="4" id="KW-0050">Antiport</keyword>
<protein>
    <submittedName>
        <fullName evidence="14">Potassium transporter</fullName>
    </submittedName>
</protein>
<dbReference type="Gene3D" id="1.20.1530.20">
    <property type="match status" value="1"/>
</dbReference>
<feature type="transmembrane region" description="Helical" evidence="12">
    <location>
        <begin position="242"/>
        <end position="269"/>
    </location>
</feature>
<keyword evidence="11" id="KW-0175">Coiled coil</keyword>
<dbReference type="Gene3D" id="3.40.50.720">
    <property type="entry name" value="NAD(P)-binding Rossmann-like Domain"/>
    <property type="match status" value="1"/>
</dbReference>
<evidence type="ECO:0000256" key="5">
    <source>
        <dbReference type="ARBA" id="ARBA00022538"/>
    </source>
</evidence>
<feature type="transmembrane region" description="Helical" evidence="12">
    <location>
        <begin position="54"/>
        <end position="73"/>
    </location>
</feature>
<comment type="similarity">
    <text evidence="2">Belongs to the monovalent cation:proton antiporter 2 (CPA2) transporter (TC 2.A.37) family.</text>
</comment>
<keyword evidence="3" id="KW-0813">Transport</keyword>
<keyword evidence="6 12" id="KW-0812">Transmembrane</keyword>
<evidence type="ECO:0000256" key="12">
    <source>
        <dbReference type="SAM" id="Phobius"/>
    </source>
</evidence>
<evidence type="ECO:0000256" key="10">
    <source>
        <dbReference type="ARBA" id="ARBA00023136"/>
    </source>
</evidence>
<feature type="domain" description="RCK N-terminal" evidence="13">
    <location>
        <begin position="418"/>
        <end position="535"/>
    </location>
</feature>
<dbReference type="InterPro" id="IPR003148">
    <property type="entry name" value="RCK_N"/>
</dbReference>
<feature type="transmembrane region" description="Helical" evidence="12">
    <location>
        <begin position="85"/>
        <end position="107"/>
    </location>
</feature>
<evidence type="ECO:0000259" key="13">
    <source>
        <dbReference type="PROSITE" id="PS51201"/>
    </source>
</evidence>
<gene>
    <name evidence="14" type="ORF">GCM10007392_21800</name>
</gene>
<dbReference type="FunFam" id="3.40.50.720:FF:000036">
    <property type="entry name" value="Glutathione-regulated potassium-efflux system protein KefB"/>
    <property type="match status" value="1"/>
</dbReference>
<dbReference type="Pfam" id="PF00999">
    <property type="entry name" value="Na_H_Exchanger"/>
    <property type="match status" value="1"/>
</dbReference>
<evidence type="ECO:0000256" key="11">
    <source>
        <dbReference type="SAM" id="Coils"/>
    </source>
</evidence>
<keyword evidence="10 12" id="KW-0472">Membrane</keyword>
<dbReference type="InterPro" id="IPR036291">
    <property type="entry name" value="NAD(P)-bd_dom_sf"/>
</dbReference>
<evidence type="ECO:0000256" key="8">
    <source>
        <dbReference type="ARBA" id="ARBA00022989"/>
    </source>
</evidence>
<feature type="transmembrane region" description="Helical" evidence="12">
    <location>
        <begin position="6"/>
        <end position="23"/>
    </location>
</feature>
<evidence type="ECO:0000256" key="6">
    <source>
        <dbReference type="ARBA" id="ARBA00022692"/>
    </source>
</evidence>
<sequence length="623" mass="67419">MTDFLLTAFVFLCAGVIAVPLATRFGLGSVLGYLIAGIAISPLLTLLHVDVISLQHFAEFGVVMMLFLVGLELNPTKLWEMRRKLLGLGGLQVAGTAAVVTAIAMALGQPWRIALAIGLVLSLSSTAIVLQTLNEKGLMKSDGGQASFSVLLFQDIAVIPMLALIPLLAMPGLQDATPGQADHGEEAAHGLSLVEGLNAWQTAGVTVLAIAFVLVIGTYLARPLFRYIASAQLRELFTATALFLVIGIALLMSLVGVSPALGTFLAGVVLANSEYRHELESDIDPFKGLLLGLFFMTVGAGIDFDLLFDQFGTVLGLTLGLIVVKGLVLGALAYLFEIRGSDKWLTTIGLAQAGEFGFVLLSFTVANSVIPGDTANLLMLVVALSMILTPAMFIAFDRLVVPFYAKQADGGMDDIEVQGDAIIIGHGRVGGIVNRMMRAVGYETTVVDYSSSQLEMLRTFGFRVFFGDGTRPDLLKAAGIEDAKLVVVAINDKDHITNVVRYIIKTYPHVHVIARAVDRIHVFDLWYVGCRDVIRETYDSSIRMARSALEAMGIPQDKAVSMAKAFETKDRASMPILAELYDMTIPVMENKPYVEKVKELSEEWEAQLKGKMQRLRDGEEEQD</sequence>
<dbReference type="EMBL" id="BMXR01000005">
    <property type="protein sequence ID" value="GGX54117.1"/>
    <property type="molecule type" value="Genomic_DNA"/>
</dbReference>
<evidence type="ECO:0000313" key="14">
    <source>
        <dbReference type="EMBL" id="GGX54117.1"/>
    </source>
</evidence>
<accession>A0A918N8K8</accession>
<dbReference type="Pfam" id="PF02254">
    <property type="entry name" value="TrkA_N"/>
    <property type="match status" value="1"/>
</dbReference>
<evidence type="ECO:0000256" key="9">
    <source>
        <dbReference type="ARBA" id="ARBA00023065"/>
    </source>
</evidence>
<dbReference type="Proteomes" id="UP000626148">
    <property type="component" value="Unassembled WGS sequence"/>
</dbReference>
<dbReference type="GO" id="GO:0005886">
    <property type="term" value="C:plasma membrane"/>
    <property type="evidence" value="ECO:0007669"/>
    <property type="project" value="TreeGrafter"/>
</dbReference>
<dbReference type="AlphaFoldDB" id="A0A918N8K8"/>
<evidence type="ECO:0000256" key="4">
    <source>
        <dbReference type="ARBA" id="ARBA00022449"/>
    </source>
</evidence>
<keyword evidence="7" id="KW-0630">Potassium</keyword>
<dbReference type="GO" id="GO:0015297">
    <property type="term" value="F:antiporter activity"/>
    <property type="evidence" value="ECO:0007669"/>
    <property type="project" value="UniProtKB-KW"/>
</dbReference>
<feature type="transmembrane region" description="Helical" evidence="12">
    <location>
        <begin position="315"/>
        <end position="336"/>
    </location>
</feature>
<dbReference type="PANTHER" id="PTHR46157:SF4">
    <property type="entry name" value="K(+) EFFLUX ANTIPORTER 3, CHLOROPLASTIC"/>
    <property type="match status" value="1"/>
</dbReference>
<feature type="transmembrane region" description="Helical" evidence="12">
    <location>
        <begin position="30"/>
        <end position="48"/>
    </location>
</feature>
<evidence type="ECO:0000313" key="15">
    <source>
        <dbReference type="Proteomes" id="UP000626148"/>
    </source>
</evidence>
<proteinExistence type="inferred from homology"/>
<comment type="caution">
    <text evidence="14">The sequence shown here is derived from an EMBL/GenBank/DDBJ whole genome shotgun (WGS) entry which is preliminary data.</text>
</comment>
<dbReference type="NCBIfam" id="TIGR00932">
    <property type="entry name" value="2a37"/>
    <property type="match status" value="1"/>
</dbReference>
<dbReference type="InterPro" id="IPR004771">
    <property type="entry name" value="K/H_exchanger"/>
</dbReference>